<accession>A0A329E6A7</accession>
<sequence length="598" mass="68993">MAVISIFRNSGATAGNVNAVTEYLKDLFGTLSDKQKEKRARLEKLIRQMKLEHADSREIFELRKQRNSIRGKRRSSPPEILNDSFEQVEQILPLVPFKHKYISGVIAHAIEDTEFLRQNPHIEQEWREKFEELCFAGLPESDRLIGWVRHTDKGHIENHFVIPRINLRTGLSFNPAPPGHERDFNILRDYLNLKYDLASPRDPRRRRLTQDNPRDIKNHKFREEINSYVLSELEKNAINCQQDMVDLLNKEEVKTLLGIEKAWASEHYVGISRTGFDKNVRMKGFLFSREFSSKEQLFVHEPERLAVKEKHLQILKDKLDKVIDKRADFNQNKYGLNRSVQSKGLNQVTAEKANSTDQSYLKHLDKPNSYLSVPSTAPSSKLSVLDLHLKGFLLEQELERRAAIALAIAAEQAAKQQLQLLIETLEILFGESNNNDRIRAAFDNNIRTRGTREPEVQSRLPHETGRDCQAGEQSKGTEAAARTATRYSRELNKQFQRLEGGYQSLKRELHDTRDFVERRATSISNESIANGKIDKLVERTNEQFDRLAAIVIPNLDKIKDKIRRKTPKNIKPEQPKLKPAVIKTEQDDSLDIKCISSD</sequence>
<dbReference type="EMBL" id="QLTR01000022">
    <property type="protein sequence ID" value="RAS60446.1"/>
    <property type="molecule type" value="Genomic_DNA"/>
</dbReference>
<evidence type="ECO:0000313" key="3">
    <source>
        <dbReference type="Proteomes" id="UP000248729"/>
    </source>
</evidence>
<feature type="region of interest" description="Disordered" evidence="1">
    <location>
        <begin position="449"/>
        <end position="480"/>
    </location>
</feature>
<evidence type="ECO:0000256" key="1">
    <source>
        <dbReference type="SAM" id="MobiDB-lite"/>
    </source>
</evidence>
<protein>
    <submittedName>
        <fullName evidence="2">Relaxase/mobilization nuclease-like protein</fullName>
    </submittedName>
</protein>
<dbReference type="RefSeq" id="WP_112404367.1">
    <property type="nucleotide sequence ID" value="NZ_QLTR01000022.1"/>
</dbReference>
<organism evidence="2 3">
    <name type="scientific">Vibrio diazotrophicus</name>
    <dbReference type="NCBI Taxonomy" id="685"/>
    <lineage>
        <taxon>Bacteria</taxon>
        <taxon>Pseudomonadati</taxon>
        <taxon>Pseudomonadota</taxon>
        <taxon>Gammaproteobacteria</taxon>
        <taxon>Vibrionales</taxon>
        <taxon>Vibrionaceae</taxon>
        <taxon>Vibrio</taxon>
    </lineage>
</organism>
<feature type="compositionally biased region" description="Basic and acidic residues" evidence="1">
    <location>
        <begin position="450"/>
        <end position="466"/>
    </location>
</feature>
<reference evidence="2 3" key="1">
    <citation type="submission" date="2018-06" db="EMBL/GenBank/DDBJ databases">
        <title>Freshwater and sediment microbial communities from various areas in North America, analyzing microbe dynamics in response to fracking.</title>
        <authorList>
            <person name="Lamendella R."/>
        </authorList>
    </citation>
    <scope>NUCLEOTIDE SEQUENCE [LARGE SCALE GENOMIC DNA]</scope>
    <source>
        <strain evidence="2 3">99A</strain>
    </source>
</reference>
<dbReference type="Proteomes" id="UP000248729">
    <property type="component" value="Unassembled WGS sequence"/>
</dbReference>
<comment type="caution">
    <text evidence="2">The sequence shown here is derived from an EMBL/GenBank/DDBJ whole genome shotgun (WGS) entry which is preliminary data.</text>
</comment>
<feature type="region of interest" description="Disordered" evidence="1">
    <location>
        <begin position="563"/>
        <end position="584"/>
    </location>
</feature>
<evidence type="ECO:0000313" key="2">
    <source>
        <dbReference type="EMBL" id="RAS60446.1"/>
    </source>
</evidence>
<proteinExistence type="predicted"/>
<name>A0A329E6A7_VIBDI</name>
<gene>
    <name evidence="2" type="ORF">DET48_1228</name>
</gene>
<dbReference type="AlphaFoldDB" id="A0A329E6A7"/>